<proteinExistence type="predicted"/>
<feature type="domain" description="F-box/LRR-repeat protein 15-like leucin rich repeat" evidence="2">
    <location>
        <begin position="156"/>
        <end position="266"/>
    </location>
</feature>
<evidence type="ECO:0000313" key="4">
    <source>
        <dbReference type="Proteomes" id="UP001208570"/>
    </source>
</evidence>
<dbReference type="Pfam" id="PF25372">
    <property type="entry name" value="DUF7885"/>
    <property type="match status" value="1"/>
</dbReference>
<feature type="domain" description="F-box" evidence="1">
    <location>
        <begin position="24"/>
        <end position="59"/>
    </location>
</feature>
<dbReference type="InterPro" id="IPR057207">
    <property type="entry name" value="FBXL15_LRR"/>
</dbReference>
<evidence type="ECO:0008006" key="5">
    <source>
        <dbReference type="Google" id="ProtNLM"/>
    </source>
</evidence>
<keyword evidence="4" id="KW-1185">Reference proteome</keyword>
<dbReference type="InterPro" id="IPR006553">
    <property type="entry name" value="Leu-rich_rpt_Cys-con_subtyp"/>
</dbReference>
<accession>A0AAD9JT22</accession>
<dbReference type="EMBL" id="JAODUP010000186">
    <property type="protein sequence ID" value="KAK2157695.1"/>
    <property type="molecule type" value="Genomic_DNA"/>
</dbReference>
<dbReference type="SUPFAM" id="SSF52047">
    <property type="entry name" value="RNI-like"/>
    <property type="match status" value="1"/>
</dbReference>
<dbReference type="InterPro" id="IPR032675">
    <property type="entry name" value="LRR_dom_sf"/>
</dbReference>
<dbReference type="GO" id="GO:0019005">
    <property type="term" value="C:SCF ubiquitin ligase complex"/>
    <property type="evidence" value="ECO:0007669"/>
    <property type="project" value="TreeGrafter"/>
</dbReference>
<comment type="caution">
    <text evidence="3">The sequence shown here is derived from an EMBL/GenBank/DDBJ whole genome shotgun (WGS) entry which is preliminary data.</text>
</comment>
<dbReference type="Proteomes" id="UP001208570">
    <property type="component" value="Unassembled WGS sequence"/>
</dbReference>
<organism evidence="3 4">
    <name type="scientific">Paralvinella palmiformis</name>
    <dbReference type="NCBI Taxonomy" id="53620"/>
    <lineage>
        <taxon>Eukaryota</taxon>
        <taxon>Metazoa</taxon>
        <taxon>Spiralia</taxon>
        <taxon>Lophotrochozoa</taxon>
        <taxon>Annelida</taxon>
        <taxon>Polychaeta</taxon>
        <taxon>Sedentaria</taxon>
        <taxon>Canalipalpata</taxon>
        <taxon>Terebellida</taxon>
        <taxon>Terebelliformia</taxon>
        <taxon>Alvinellidae</taxon>
        <taxon>Paralvinella</taxon>
    </lineage>
</organism>
<gene>
    <name evidence="3" type="ORF">LSH36_186g01005</name>
</gene>
<dbReference type="SMART" id="SM00367">
    <property type="entry name" value="LRR_CC"/>
    <property type="match status" value="5"/>
</dbReference>
<dbReference type="InterPro" id="IPR001810">
    <property type="entry name" value="F-box_dom"/>
</dbReference>
<dbReference type="Gene3D" id="3.80.10.10">
    <property type="entry name" value="Ribonuclease Inhibitor"/>
    <property type="match status" value="1"/>
</dbReference>
<name>A0AAD9JT22_9ANNE</name>
<evidence type="ECO:0000259" key="2">
    <source>
        <dbReference type="Pfam" id="PF25372"/>
    </source>
</evidence>
<dbReference type="PANTHER" id="PTHR13318">
    <property type="entry name" value="PARTNER OF PAIRED, ISOFORM B-RELATED"/>
    <property type="match status" value="1"/>
</dbReference>
<sequence>MEMANNIVVMKTSDSVPYNAQLYDLPWEDLVFSHILPKLNLADLCRLRQTCKTMQKCITGYFSVMKHLELTYTGPRFTARHLQRITEDSRNIQSLDLSAAKRWLDNKDVLAIVCNNQCLESINLHGCSFLKVGLLQEVGISCRGLRRADLGDCHWVTTADLLQLAAECPQLNHIDLAGCWNLSDDTFLELMQLCKILKHINISDIYSITDNTISTIAHSCPELNILKIKACWRVTDDSVRMLGELCRRLKVLHVKDCRSVTDASLARLRLRGIHIDVPMRGFVPSNQFAQLNEAQSRLVFRHDLLKLQI</sequence>
<dbReference type="CDD" id="cd22126">
    <property type="entry name" value="F-box_FBXL15"/>
    <property type="match status" value="1"/>
</dbReference>
<dbReference type="GO" id="GO:0031146">
    <property type="term" value="P:SCF-dependent proteasomal ubiquitin-dependent protein catabolic process"/>
    <property type="evidence" value="ECO:0007669"/>
    <property type="project" value="TreeGrafter"/>
</dbReference>
<evidence type="ECO:0000259" key="1">
    <source>
        <dbReference type="Pfam" id="PF00646"/>
    </source>
</evidence>
<dbReference type="PANTHER" id="PTHR13318:SF261">
    <property type="entry name" value="F-BOX DOMAIN-CONTAINING PROTEIN"/>
    <property type="match status" value="1"/>
</dbReference>
<evidence type="ECO:0000313" key="3">
    <source>
        <dbReference type="EMBL" id="KAK2157695.1"/>
    </source>
</evidence>
<protein>
    <recommendedName>
        <fullName evidence="5">F-box domain-containing protein</fullName>
    </recommendedName>
</protein>
<dbReference type="Pfam" id="PF00646">
    <property type="entry name" value="F-box"/>
    <property type="match status" value="1"/>
</dbReference>
<reference evidence="3" key="1">
    <citation type="journal article" date="2023" name="Mol. Biol. Evol.">
        <title>Third-Generation Sequencing Reveals the Adaptive Role of the Epigenome in Three Deep-Sea Polychaetes.</title>
        <authorList>
            <person name="Perez M."/>
            <person name="Aroh O."/>
            <person name="Sun Y."/>
            <person name="Lan Y."/>
            <person name="Juniper S.K."/>
            <person name="Young C.R."/>
            <person name="Angers B."/>
            <person name="Qian P.Y."/>
        </authorList>
    </citation>
    <scope>NUCLEOTIDE SEQUENCE</scope>
    <source>
        <strain evidence="3">P08H-3</strain>
    </source>
</reference>
<dbReference type="AlphaFoldDB" id="A0AAD9JT22"/>